<keyword evidence="6" id="KW-1185">Reference proteome</keyword>
<evidence type="ECO:0000313" key="5">
    <source>
        <dbReference type="EMBL" id="MBY8821262.1"/>
    </source>
</evidence>
<dbReference type="SUPFAM" id="SSF46785">
    <property type="entry name" value="Winged helix' DNA-binding domain"/>
    <property type="match status" value="1"/>
</dbReference>
<dbReference type="InterPro" id="IPR000524">
    <property type="entry name" value="Tscrpt_reg_HTH_GntR"/>
</dbReference>
<dbReference type="InterPro" id="IPR008920">
    <property type="entry name" value="TF_FadR/GntR_C"/>
</dbReference>
<keyword evidence="3" id="KW-0804">Transcription</keyword>
<protein>
    <submittedName>
        <fullName evidence="5">GntR family transcriptional regulator</fullName>
    </submittedName>
</protein>
<evidence type="ECO:0000256" key="2">
    <source>
        <dbReference type="ARBA" id="ARBA00023125"/>
    </source>
</evidence>
<dbReference type="Pfam" id="PF00392">
    <property type="entry name" value="GntR"/>
    <property type="match status" value="1"/>
</dbReference>
<dbReference type="EMBL" id="JAINVV010000001">
    <property type="protein sequence ID" value="MBY8821262.1"/>
    <property type="molecule type" value="Genomic_DNA"/>
</dbReference>
<dbReference type="PRINTS" id="PR00035">
    <property type="entry name" value="HTHGNTR"/>
</dbReference>
<evidence type="ECO:0000313" key="6">
    <source>
        <dbReference type="Proteomes" id="UP000706039"/>
    </source>
</evidence>
<dbReference type="Gene3D" id="1.20.120.530">
    <property type="entry name" value="GntR ligand-binding domain-like"/>
    <property type="match status" value="1"/>
</dbReference>
<dbReference type="PANTHER" id="PTHR43537:SF41">
    <property type="entry name" value="TRANSCRIPTIONAL REGULATORY PROTEIN"/>
    <property type="match status" value="1"/>
</dbReference>
<keyword evidence="1" id="KW-0805">Transcription regulation</keyword>
<comment type="caution">
    <text evidence="5">The sequence shown here is derived from an EMBL/GenBank/DDBJ whole genome shotgun (WGS) entry which is preliminary data.</text>
</comment>
<evidence type="ECO:0000256" key="1">
    <source>
        <dbReference type="ARBA" id="ARBA00023015"/>
    </source>
</evidence>
<dbReference type="Pfam" id="PF07729">
    <property type="entry name" value="FCD"/>
    <property type="match status" value="1"/>
</dbReference>
<dbReference type="InterPro" id="IPR036388">
    <property type="entry name" value="WH-like_DNA-bd_sf"/>
</dbReference>
<reference evidence="5 6" key="1">
    <citation type="submission" date="2021-08" db="EMBL/GenBank/DDBJ databases">
        <authorList>
            <person name="Tuo L."/>
        </authorList>
    </citation>
    <scope>NUCLEOTIDE SEQUENCE [LARGE SCALE GENOMIC DNA]</scope>
    <source>
        <strain evidence="5 6">JCM 31229</strain>
    </source>
</reference>
<proteinExistence type="predicted"/>
<feature type="domain" description="HTH gntR-type" evidence="4">
    <location>
        <begin position="10"/>
        <end position="77"/>
    </location>
</feature>
<evidence type="ECO:0000259" key="4">
    <source>
        <dbReference type="PROSITE" id="PS50949"/>
    </source>
</evidence>
<name>A0ABS7PIY7_9SPHN</name>
<gene>
    <name evidence="5" type="ORF">K7G82_03105</name>
</gene>
<dbReference type="InterPro" id="IPR011711">
    <property type="entry name" value="GntR_C"/>
</dbReference>
<evidence type="ECO:0000256" key="3">
    <source>
        <dbReference type="ARBA" id="ARBA00023163"/>
    </source>
</evidence>
<dbReference type="Proteomes" id="UP000706039">
    <property type="component" value="Unassembled WGS sequence"/>
</dbReference>
<dbReference type="PANTHER" id="PTHR43537">
    <property type="entry name" value="TRANSCRIPTIONAL REGULATOR, GNTR FAMILY"/>
    <property type="match status" value="1"/>
</dbReference>
<dbReference type="SUPFAM" id="SSF48008">
    <property type="entry name" value="GntR ligand-binding domain-like"/>
    <property type="match status" value="1"/>
</dbReference>
<dbReference type="Gene3D" id="1.10.10.10">
    <property type="entry name" value="Winged helix-like DNA-binding domain superfamily/Winged helix DNA-binding domain"/>
    <property type="match status" value="1"/>
</dbReference>
<dbReference type="PROSITE" id="PS50949">
    <property type="entry name" value="HTH_GNTR"/>
    <property type="match status" value="1"/>
</dbReference>
<dbReference type="RefSeq" id="WP_222988333.1">
    <property type="nucleotide sequence ID" value="NZ_JAINVV010000001.1"/>
</dbReference>
<dbReference type="SMART" id="SM00345">
    <property type="entry name" value="HTH_GNTR"/>
    <property type="match status" value="1"/>
</dbReference>
<organism evidence="5 6">
    <name type="scientific">Sphingomonas colocasiae</name>
    <dbReference type="NCBI Taxonomy" id="1848973"/>
    <lineage>
        <taxon>Bacteria</taxon>
        <taxon>Pseudomonadati</taxon>
        <taxon>Pseudomonadota</taxon>
        <taxon>Alphaproteobacteria</taxon>
        <taxon>Sphingomonadales</taxon>
        <taxon>Sphingomonadaceae</taxon>
        <taxon>Sphingomonas</taxon>
    </lineage>
</organism>
<sequence length="230" mass="25532">MSNTDSARPPSTGLWLFEQLRAAIIRGDYPGGEPIRQEDIAERFQVSRMPVREAMRLLEAEGLVTKQPHRGAIVAQLDADDALELFQIRAVLEGLAVRRSFPALTDEQVAAIERAHDALEQADAAEKQARHSDFHLSLYAAAGPRLQKMVSDQLDAARRYHLRFGRPGMEVSDRDRAEHLALIEAARRRDVETAFNIITAHAGDSGVSISRSIFEAEERRANDRKGEGGA</sequence>
<accession>A0ABS7PIY7</accession>
<dbReference type="CDD" id="cd07377">
    <property type="entry name" value="WHTH_GntR"/>
    <property type="match status" value="1"/>
</dbReference>
<dbReference type="InterPro" id="IPR036390">
    <property type="entry name" value="WH_DNA-bd_sf"/>
</dbReference>
<dbReference type="SMART" id="SM00895">
    <property type="entry name" value="FCD"/>
    <property type="match status" value="1"/>
</dbReference>
<keyword evidence="2" id="KW-0238">DNA-binding</keyword>